<accession>A0A366HB03</accession>
<dbReference type="RefSeq" id="WP_113933387.1">
    <property type="nucleotide sequence ID" value="NZ_JACCEU010000003.1"/>
</dbReference>
<dbReference type="EMBL" id="QNRQ01000005">
    <property type="protein sequence ID" value="RBP39434.1"/>
    <property type="molecule type" value="Genomic_DNA"/>
</dbReference>
<evidence type="ECO:0000256" key="4">
    <source>
        <dbReference type="ARBA" id="ARBA00022448"/>
    </source>
</evidence>
<evidence type="ECO:0000256" key="3">
    <source>
        <dbReference type="ARBA" id="ARBA00014962"/>
    </source>
</evidence>
<keyword evidence="8 11" id="KW-1133">Transmembrane helix</keyword>
<comment type="similarity">
    <text evidence="2">Belongs to the YajC family.</text>
</comment>
<evidence type="ECO:0000256" key="6">
    <source>
        <dbReference type="ARBA" id="ARBA00022692"/>
    </source>
</evidence>
<dbReference type="NCBIfam" id="TIGR00739">
    <property type="entry name" value="yajC"/>
    <property type="match status" value="1"/>
</dbReference>
<evidence type="ECO:0000256" key="2">
    <source>
        <dbReference type="ARBA" id="ARBA00006742"/>
    </source>
</evidence>
<keyword evidence="10 11" id="KW-0472">Membrane</keyword>
<dbReference type="AlphaFoldDB" id="A0A366HB03"/>
<organism evidence="12 13">
    <name type="scientific">Eoetvoesiella caeni</name>
    <dbReference type="NCBI Taxonomy" id="645616"/>
    <lineage>
        <taxon>Bacteria</taxon>
        <taxon>Pseudomonadati</taxon>
        <taxon>Pseudomonadota</taxon>
        <taxon>Betaproteobacteria</taxon>
        <taxon>Burkholderiales</taxon>
        <taxon>Alcaligenaceae</taxon>
        <taxon>Eoetvoesiella</taxon>
    </lineage>
</organism>
<dbReference type="PANTHER" id="PTHR33909">
    <property type="entry name" value="SEC TRANSLOCON ACCESSORY COMPLEX SUBUNIT YAJC"/>
    <property type="match status" value="1"/>
</dbReference>
<evidence type="ECO:0000256" key="7">
    <source>
        <dbReference type="ARBA" id="ARBA00022927"/>
    </source>
</evidence>
<sequence length="114" mass="12358">MSLINTLELVTAQIGGTDGNALMGMLPIILMFVILYFLMIRPQMKRQKEHKNMVAAMAKGDEIITTGGILGKVTKVSDNYITAEVSQLGDKPVEVILQRTAVTSVLPKGTIKAL</sequence>
<evidence type="ECO:0000256" key="10">
    <source>
        <dbReference type="ARBA" id="ARBA00023136"/>
    </source>
</evidence>
<name>A0A366HB03_9BURK</name>
<evidence type="ECO:0000256" key="1">
    <source>
        <dbReference type="ARBA" id="ARBA00004162"/>
    </source>
</evidence>
<dbReference type="PRINTS" id="PR01853">
    <property type="entry name" value="YAJCTRNLCASE"/>
</dbReference>
<keyword evidence="7" id="KW-0653">Protein transport</keyword>
<feature type="transmembrane region" description="Helical" evidence="11">
    <location>
        <begin position="20"/>
        <end position="39"/>
    </location>
</feature>
<comment type="subcellular location">
    <subcellularLocation>
        <location evidence="1">Cell membrane</location>
        <topology evidence="1">Single-pass membrane protein</topology>
    </subcellularLocation>
</comment>
<proteinExistence type="inferred from homology"/>
<keyword evidence="6 11" id="KW-0812">Transmembrane</keyword>
<dbReference type="GO" id="GO:0005886">
    <property type="term" value="C:plasma membrane"/>
    <property type="evidence" value="ECO:0007669"/>
    <property type="project" value="UniProtKB-SubCell"/>
</dbReference>
<evidence type="ECO:0000256" key="8">
    <source>
        <dbReference type="ARBA" id="ARBA00022989"/>
    </source>
</evidence>
<dbReference type="PANTHER" id="PTHR33909:SF1">
    <property type="entry name" value="SEC TRANSLOCON ACCESSORY COMPLEX SUBUNIT YAJC"/>
    <property type="match status" value="1"/>
</dbReference>
<keyword evidence="9" id="KW-0811">Translocation</keyword>
<keyword evidence="5" id="KW-1003">Cell membrane</keyword>
<dbReference type="OrthoDB" id="9811406at2"/>
<comment type="caution">
    <text evidence="12">The sequence shown here is derived from an EMBL/GenBank/DDBJ whole genome shotgun (WGS) entry which is preliminary data.</text>
</comment>
<dbReference type="Pfam" id="PF02699">
    <property type="entry name" value="YajC"/>
    <property type="match status" value="1"/>
</dbReference>
<gene>
    <name evidence="12" type="ORF">DFR37_105227</name>
</gene>
<dbReference type="Proteomes" id="UP000253628">
    <property type="component" value="Unassembled WGS sequence"/>
</dbReference>
<evidence type="ECO:0000256" key="11">
    <source>
        <dbReference type="SAM" id="Phobius"/>
    </source>
</evidence>
<evidence type="ECO:0000313" key="13">
    <source>
        <dbReference type="Proteomes" id="UP000253628"/>
    </source>
</evidence>
<protein>
    <recommendedName>
        <fullName evidence="3">Sec translocon accessory complex subunit YajC</fullName>
    </recommendedName>
</protein>
<evidence type="ECO:0000256" key="9">
    <source>
        <dbReference type="ARBA" id="ARBA00023010"/>
    </source>
</evidence>
<dbReference type="SMART" id="SM01323">
    <property type="entry name" value="YajC"/>
    <property type="match status" value="1"/>
</dbReference>
<evidence type="ECO:0000313" key="12">
    <source>
        <dbReference type="EMBL" id="RBP39434.1"/>
    </source>
</evidence>
<dbReference type="GO" id="GO:0015031">
    <property type="term" value="P:protein transport"/>
    <property type="evidence" value="ECO:0007669"/>
    <property type="project" value="UniProtKB-KW"/>
</dbReference>
<evidence type="ECO:0000256" key="5">
    <source>
        <dbReference type="ARBA" id="ARBA00022475"/>
    </source>
</evidence>
<keyword evidence="13" id="KW-1185">Reference proteome</keyword>
<reference evidence="12 13" key="1">
    <citation type="submission" date="2018-06" db="EMBL/GenBank/DDBJ databases">
        <title>Genomic Encyclopedia of Type Strains, Phase IV (KMG-IV): sequencing the most valuable type-strain genomes for metagenomic binning, comparative biology and taxonomic classification.</title>
        <authorList>
            <person name="Goeker M."/>
        </authorList>
    </citation>
    <scope>NUCLEOTIDE SEQUENCE [LARGE SCALE GENOMIC DNA]</scope>
    <source>
        <strain evidence="12 13">DSM 25520</strain>
    </source>
</reference>
<dbReference type="InterPro" id="IPR003849">
    <property type="entry name" value="Preprotein_translocase_YajC"/>
</dbReference>
<keyword evidence="4" id="KW-0813">Transport</keyword>